<evidence type="ECO:0000256" key="1">
    <source>
        <dbReference type="SAM" id="MobiDB-lite"/>
    </source>
</evidence>
<reference evidence="2" key="1">
    <citation type="journal article" date="2007" name="Mol. Biol. Evol.">
        <title>Coexistence of tubulins and ftsZ in different Prosthecobacter species.</title>
        <authorList>
            <person name="Pilhofer M."/>
            <person name="Rosati G."/>
            <person name="Ludwig W."/>
            <person name="Schleifer K.H."/>
            <person name="Petroni G."/>
        </authorList>
    </citation>
    <scope>NUCLEOTIDE SEQUENCE</scope>
    <source>
        <strain evidence="2">DSM 14044</strain>
    </source>
</reference>
<gene>
    <name evidence="2" type="primary">abgB</name>
</gene>
<dbReference type="SUPFAM" id="SSF53187">
    <property type="entry name" value="Zn-dependent exopeptidases"/>
    <property type="match status" value="1"/>
</dbReference>
<dbReference type="MEROPS" id="M20.009"/>
<keyword evidence="2" id="KW-0121">Carboxypeptidase</keyword>
<feature type="non-terminal residue" evidence="2">
    <location>
        <position position="98"/>
    </location>
</feature>
<dbReference type="GO" id="GO:0004180">
    <property type="term" value="F:carboxypeptidase activity"/>
    <property type="evidence" value="ECO:0007669"/>
    <property type="project" value="UniProtKB-KW"/>
</dbReference>
<protein>
    <submittedName>
        <fullName evidence="2">Putative metal-dependent amidase/aminoacylase/carboxypeptidase</fullName>
    </submittedName>
</protein>
<proteinExistence type="predicted"/>
<dbReference type="Gene3D" id="3.40.630.10">
    <property type="entry name" value="Zn peptidases"/>
    <property type="match status" value="1"/>
</dbReference>
<name>B2FD97_9BACT</name>
<dbReference type="EMBL" id="AJ888907">
    <property type="protein sequence ID" value="CAQ51410.1"/>
    <property type="molecule type" value="Genomic_DNA"/>
</dbReference>
<reference evidence="2" key="2">
    <citation type="journal article" date="2008" name="J. Bacteriol.">
        <title>Characterization and evolution of cell division and cell wall synthesis genes in the bacterial phyla Verrucomicrobia, Lentisphaerae, Chlamydiae, and Planctomycetes and phylogenetic comparison with rRNA genes.</title>
        <authorList>
            <person name="Pilhofer M."/>
            <person name="Rappl K."/>
            <person name="Eckl C."/>
            <person name="Bauer A.P."/>
            <person name="Ludwig W."/>
            <person name="Schleifer K.H."/>
            <person name="Petroni G."/>
        </authorList>
    </citation>
    <scope>NUCLEOTIDE SEQUENCE</scope>
    <source>
        <strain evidence="2">DSM 14044</strain>
    </source>
</reference>
<accession>B2FD97</accession>
<evidence type="ECO:0000313" key="2">
    <source>
        <dbReference type="EMBL" id="CAQ51410.1"/>
    </source>
</evidence>
<keyword evidence="2" id="KW-0645">Protease</keyword>
<sequence>MRSLQPTRKSVTEKFLRAGLPDERRISSLPRMSLKILPLLVMGLATSVWADEVRDALFAQSVEEMFPKLVETRRDIHSHPELSNEEHRTAALVADRLR</sequence>
<keyword evidence="2" id="KW-0378">Hydrolase</keyword>
<organism evidence="2">
    <name type="scientific">Prosthecobacter debontii</name>
    <dbReference type="NCBI Taxonomy" id="48467"/>
    <lineage>
        <taxon>Bacteria</taxon>
        <taxon>Pseudomonadati</taxon>
        <taxon>Verrucomicrobiota</taxon>
        <taxon>Verrucomicrobiia</taxon>
        <taxon>Verrucomicrobiales</taxon>
        <taxon>Verrucomicrobiaceae</taxon>
        <taxon>Prosthecobacter</taxon>
    </lineage>
</organism>
<dbReference type="AlphaFoldDB" id="B2FD97"/>
<feature type="region of interest" description="Disordered" evidence="1">
    <location>
        <begin position="76"/>
        <end position="98"/>
    </location>
</feature>